<keyword evidence="3" id="KW-1185">Reference proteome</keyword>
<evidence type="ECO:0000313" key="2">
    <source>
        <dbReference type="EMBL" id="PKU36959.1"/>
    </source>
</evidence>
<evidence type="ECO:0008006" key="4">
    <source>
        <dbReference type="Google" id="ProtNLM"/>
    </source>
</evidence>
<name>A0A2I0TT41_LIMLA</name>
<dbReference type="Proteomes" id="UP000233556">
    <property type="component" value="Unassembled WGS sequence"/>
</dbReference>
<evidence type="ECO:0000313" key="3">
    <source>
        <dbReference type="Proteomes" id="UP000233556"/>
    </source>
</evidence>
<reference evidence="3" key="2">
    <citation type="submission" date="2017-12" db="EMBL/GenBank/DDBJ databases">
        <title>Genome sequence of the Bar-tailed Godwit (Limosa lapponica baueri).</title>
        <authorList>
            <person name="Lima N.C.B."/>
            <person name="Parody-Merino A.M."/>
            <person name="Battley P.F."/>
            <person name="Fidler A.E."/>
            <person name="Prosdocimi F."/>
        </authorList>
    </citation>
    <scope>NUCLEOTIDE SEQUENCE [LARGE SCALE GENOMIC DNA]</scope>
</reference>
<dbReference type="AlphaFoldDB" id="A0A2I0TT41"/>
<feature type="region of interest" description="Disordered" evidence="1">
    <location>
        <begin position="66"/>
        <end position="95"/>
    </location>
</feature>
<accession>A0A2I0TT41</accession>
<evidence type="ECO:0000256" key="1">
    <source>
        <dbReference type="SAM" id="MobiDB-lite"/>
    </source>
</evidence>
<dbReference type="EMBL" id="KZ507375">
    <property type="protein sequence ID" value="PKU36959.1"/>
    <property type="molecule type" value="Genomic_DNA"/>
</dbReference>
<sequence>MQRVVASSLVVSPDGDKCCPSGSVLEPVLFFINNIDSEIKCILSKFADDTKLSGKVVMAGGKRCHPAEPGKAQEVGPCGPHEVQQGHLAQGNPWH</sequence>
<protein>
    <recommendedName>
        <fullName evidence="4">Rna-directed dna polymerase from mobile element jockey-like</fullName>
    </recommendedName>
</protein>
<proteinExistence type="predicted"/>
<organism evidence="2 3">
    <name type="scientific">Limosa lapponica baueri</name>
    <dbReference type="NCBI Taxonomy" id="1758121"/>
    <lineage>
        <taxon>Eukaryota</taxon>
        <taxon>Metazoa</taxon>
        <taxon>Chordata</taxon>
        <taxon>Craniata</taxon>
        <taxon>Vertebrata</taxon>
        <taxon>Euteleostomi</taxon>
        <taxon>Archelosauria</taxon>
        <taxon>Archosauria</taxon>
        <taxon>Dinosauria</taxon>
        <taxon>Saurischia</taxon>
        <taxon>Theropoda</taxon>
        <taxon>Coelurosauria</taxon>
        <taxon>Aves</taxon>
        <taxon>Neognathae</taxon>
        <taxon>Neoaves</taxon>
        <taxon>Charadriiformes</taxon>
        <taxon>Scolopacidae</taxon>
        <taxon>Limosa</taxon>
    </lineage>
</organism>
<gene>
    <name evidence="2" type="ORF">llap_12736</name>
</gene>
<reference evidence="3" key="1">
    <citation type="submission" date="2017-11" db="EMBL/GenBank/DDBJ databases">
        <authorList>
            <person name="Lima N.C."/>
            <person name="Parody-Merino A.M."/>
            <person name="Battley P.F."/>
            <person name="Fidler A.E."/>
            <person name="Prosdocimi F."/>
        </authorList>
    </citation>
    <scope>NUCLEOTIDE SEQUENCE [LARGE SCALE GENOMIC DNA]</scope>
</reference>